<dbReference type="GO" id="GO:0005737">
    <property type="term" value="C:cytoplasm"/>
    <property type="evidence" value="ECO:0007669"/>
    <property type="project" value="TreeGrafter"/>
</dbReference>
<reference evidence="2" key="2">
    <citation type="submission" date="2016-06" db="EMBL/GenBank/DDBJ databases">
        <title>The genome of a short-lived fish provides insights into sex chromosome evolution and the genetic control of aging.</title>
        <authorList>
            <person name="Reichwald K."/>
            <person name="Felder M."/>
            <person name="Petzold A."/>
            <person name="Koch P."/>
            <person name="Groth M."/>
            <person name="Platzer M."/>
        </authorList>
    </citation>
    <scope>NUCLEOTIDE SEQUENCE</scope>
    <source>
        <tissue evidence="2">Brain</tissue>
    </source>
</reference>
<feature type="compositionally biased region" description="Polar residues" evidence="1">
    <location>
        <begin position="151"/>
        <end position="164"/>
    </location>
</feature>
<evidence type="ECO:0000256" key="1">
    <source>
        <dbReference type="SAM" id="MobiDB-lite"/>
    </source>
</evidence>
<feature type="region of interest" description="Disordered" evidence="1">
    <location>
        <begin position="100"/>
        <end position="232"/>
    </location>
</feature>
<feature type="region of interest" description="Disordered" evidence="1">
    <location>
        <begin position="281"/>
        <end position="317"/>
    </location>
</feature>
<gene>
    <name evidence="2" type="primary">Nfu_g_1_019193</name>
</gene>
<proteinExistence type="predicted"/>
<dbReference type="GO" id="GO:0007165">
    <property type="term" value="P:signal transduction"/>
    <property type="evidence" value="ECO:0007669"/>
    <property type="project" value="TreeGrafter"/>
</dbReference>
<feature type="region of interest" description="Disordered" evidence="1">
    <location>
        <begin position="39"/>
        <end position="64"/>
    </location>
</feature>
<dbReference type="InterPro" id="IPR046355">
    <property type="entry name" value="Gab1-4-like"/>
</dbReference>
<feature type="compositionally biased region" description="Low complexity" evidence="1">
    <location>
        <begin position="194"/>
        <end position="222"/>
    </location>
</feature>
<name>A0A1A7XDS4_9TELE</name>
<dbReference type="GO" id="GO:0035591">
    <property type="term" value="F:signaling adaptor activity"/>
    <property type="evidence" value="ECO:0007669"/>
    <property type="project" value="TreeGrafter"/>
</dbReference>
<evidence type="ECO:0008006" key="3">
    <source>
        <dbReference type="Google" id="ProtNLM"/>
    </source>
</evidence>
<reference evidence="2" key="1">
    <citation type="submission" date="2016-05" db="EMBL/GenBank/DDBJ databases">
        <authorList>
            <person name="Lavstsen T."/>
            <person name="Jespersen J.S."/>
        </authorList>
    </citation>
    <scope>NUCLEOTIDE SEQUENCE</scope>
    <source>
        <tissue evidence="2">Brain</tissue>
    </source>
</reference>
<evidence type="ECO:0000313" key="2">
    <source>
        <dbReference type="EMBL" id="SBP16143.1"/>
    </source>
</evidence>
<accession>A0A1A7XDS4</accession>
<organism evidence="2">
    <name type="scientific">Iconisemion striatum</name>
    <dbReference type="NCBI Taxonomy" id="60296"/>
    <lineage>
        <taxon>Eukaryota</taxon>
        <taxon>Metazoa</taxon>
        <taxon>Chordata</taxon>
        <taxon>Craniata</taxon>
        <taxon>Vertebrata</taxon>
        <taxon>Euteleostomi</taxon>
        <taxon>Actinopterygii</taxon>
        <taxon>Neopterygii</taxon>
        <taxon>Teleostei</taxon>
        <taxon>Neoteleostei</taxon>
        <taxon>Acanthomorphata</taxon>
        <taxon>Ovalentaria</taxon>
        <taxon>Atherinomorphae</taxon>
        <taxon>Cyprinodontiformes</taxon>
        <taxon>Nothobranchiidae</taxon>
        <taxon>Iconisemion</taxon>
    </lineage>
</organism>
<protein>
    <recommendedName>
        <fullName evidence="3">GRB2-associated binding protein 1</fullName>
    </recommendedName>
</protein>
<dbReference type="PANTHER" id="PTHR45960:SF5">
    <property type="entry name" value="GRB2-ASSOCIATED-BINDING PROTEIN 1"/>
    <property type="match status" value="1"/>
</dbReference>
<sequence>MFEFSESFNSYFFNKGMVPLGSVGSEDDDVEESYVPMSAAATEPPVSSRVHPVIPSDHSSQIQDGNYVPMTPVASASLPAHPISTTSDLEVLGRQVPPPAHMGFRNSSWTPAIPSTPPLRRNAVNSSGGEAEVIPPPILRNLKPQRKGVCVNQTSKSHSQTPGGPTQKIKVKPAPLEITPMPQDWQEVPPPVRSPVTRTFTRGPSSRRSVRPSSAQSSSLSSDSDDPDESYVTMTTSNLSFSAEEPSLRLMLHRASEGGTGSPLVQRAQAEKHVEYLDLDLHTGRSTPTRQKRSTAEGGTSINEQGGAGEERARGECTRVDYVVVDPKRTKALKNTREAWHDGRMLTEKEKS</sequence>
<dbReference type="PANTHER" id="PTHR45960">
    <property type="entry name" value="GRB2-ASSOCIATED-BINDING PROTEIN"/>
    <property type="match status" value="1"/>
</dbReference>
<dbReference type="AlphaFoldDB" id="A0A1A7XDS4"/>
<dbReference type="EMBL" id="HADW01014743">
    <property type="protein sequence ID" value="SBP16143.1"/>
    <property type="molecule type" value="Transcribed_RNA"/>
</dbReference>